<protein>
    <submittedName>
        <fullName evidence="2">Uncharacterized protein</fullName>
    </submittedName>
</protein>
<organism evidence="2 3">
    <name type="scientific">Blattamonas nauphoetae</name>
    <dbReference type="NCBI Taxonomy" id="2049346"/>
    <lineage>
        <taxon>Eukaryota</taxon>
        <taxon>Metamonada</taxon>
        <taxon>Preaxostyla</taxon>
        <taxon>Oxymonadida</taxon>
        <taxon>Blattamonas</taxon>
    </lineage>
</organism>
<accession>A0ABQ9XIP1</accession>
<name>A0ABQ9XIP1_9EUKA</name>
<comment type="caution">
    <text evidence="2">The sequence shown here is derived from an EMBL/GenBank/DDBJ whole genome shotgun (WGS) entry which is preliminary data.</text>
</comment>
<feature type="compositionally biased region" description="Basic and acidic residues" evidence="1">
    <location>
        <begin position="124"/>
        <end position="133"/>
    </location>
</feature>
<gene>
    <name evidence="2" type="ORF">BLNAU_14036</name>
</gene>
<evidence type="ECO:0000313" key="2">
    <source>
        <dbReference type="EMBL" id="KAK2951075.1"/>
    </source>
</evidence>
<dbReference type="EMBL" id="JARBJD010000125">
    <property type="protein sequence ID" value="KAK2951075.1"/>
    <property type="molecule type" value="Genomic_DNA"/>
</dbReference>
<feature type="region of interest" description="Disordered" evidence="1">
    <location>
        <begin position="93"/>
        <end position="177"/>
    </location>
</feature>
<dbReference type="Proteomes" id="UP001281761">
    <property type="component" value="Unassembled WGS sequence"/>
</dbReference>
<keyword evidence="3" id="KW-1185">Reference proteome</keyword>
<evidence type="ECO:0000313" key="3">
    <source>
        <dbReference type="Proteomes" id="UP001281761"/>
    </source>
</evidence>
<sequence>MLTSTKNSLETTPYIISPSRSTYLSNITRSEIELRQKEAERIHIHQTLMRNRAPVTNTPLIELRLKQADDILRDLDTRLMSAGFNQNQTIFNDSAPRSTSSHFDHSTHPEILNTPYSHQPIHTDTFHDSHVRSDEDDVLQETISHDSPVRLQEQPKTSLSEEESLSSDKALISSENDEFEQIKEELRFLSERMTILEQRCQSFFQKNQP</sequence>
<reference evidence="2 3" key="1">
    <citation type="journal article" date="2022" name="bioRxiv">
        <title>Genomics of Preaxostyla Flagellates Illuminates Evolutionary Transitions and the Path Towards Mitochondrial Loss.</title>
        <authorList>
            <person name="Novak L.V.F."/>
            <person name="Treitli S.C."/>
            <person name="Pyrih J."/>
            <person name="Halakuc P."/>
            <person name="Pipaliya S.V."/>
            <person name="Vacek V."/>
            <person name="Brzon O."/>
            <person name="Soukal P."/>
            <person name="Eme L."/>
            <person name="Dacks J.B."/>
            <person name="Karnkowska A."/>
            <person name="Elias M."/>
            <person name="Hampl V."/>
        </authorList>
    </citation>
    <scope>NUCLEOTIDE SEQUENCE [LARGE SCALE GENOMIC DNA]</scope>
    <source>
        <strain evidence="2">NAU3</strain>
        <tissue evidence="2">Gut</tissue>
    </source>
</reference>
<evidence type="ECO:0000256" key="1">
    <source>
        <dbReference type="SAM" id="MobiDB-lite"/>
    </source>
</evidence>
<proteinExistence type="predicted"/>